<dbReference type="Pfam" id="PF00147">
    <property type="entry name" value="Fibrinogen_C"/>
    <property type="match status" value="1"/>
</dbReference>
<evidence type="ECO:0000313" key="5">
    <source>
        <dbReference type="Proteomes" id="UP000887568"/>
    </source>
</evidence>
<dbReference type="InterPro" id="IPR002181">
    <property type="entry name" value="Fibrinogen_a/b/g_C_dom"/>
</dbReference>
<sequence length="421" mass="46135">MKAQPSSSSVFIRGIQTVAAGRVEVGVIIMPPGWNPPTLALAVIVLAFTAVSARVCVLVTEPDPADGGRIKLVLPAIDPCTCTDVRLGGHNAYAPPRPDGTLYIDGPLYIDICHLKDILADGLAKFYHCVATKKDGVSTETPRVTTDAQGATQKAVVSITPELTEPRADCQEILDAGQTTSGVYTIQHAGQKMQVYCRMQPESGKGYIVFQRRLDGSVSFNRTWQEYAEGFGNLTGEFWLGNQKLHSLTGNGGWELVITLRAFDGDEARVRYQNFEIHSHNYWLDVNGFNDESGDAECGISLGMEDGSIHDSAISASSRYTDEDSSRSTDNCQASHGRLNYLGTSGGIIGGWCPSSEPDSWLQVDLGWRLQVEGVIIQGSFDPLETWSEWVTEYQVQYSDDQSNWQYVMQSTGTSPQLQFW</sequence>
<dbReference type="Pfam" id="PF22633">
    <property type="entry name" value="F5_F8_type_C_2"/>
    <property type="match status" value="1"/>
</dbReference>
<dbReference type="PANTHER" id="PTHR19143">
    <property type="entry name" value="FIBRINOGEN/TENASCIN/ANGIOPOEITIN"/>
    <property type="match status" value="1"/>
</dbReference>
<reference evidence="4" key="1">
    <citation type="submission" date="2022-11" db="UniProtKB">
        <authorList>
            <consortium name="EnsemblMetazoa"/>
        </authorList>
    </citation>
    <scope>IDENTIFICATION</scope>
</reference>
<dbReference type="GeneID" id="119738023"/>
<evidence type="ECO:0000259" key="3">
    <source>
        <dbReference type="PROSITE" id="PS51406"/>
    </source>
</evidence>
<dbReference type="AlphaFoldDB" id="A0A914AZH8"/>
<evidence type="ECO:0000256" key="1">
    <source>
        <dbReference type="ARBA" id="ARBA00022737"/>
    </source>
</evidence>
<organism evidence="4 5">
    <name type="scientific">Patiria miniata</name>
    <name type="common">Bat star</name>
    <name type="synonym">Asterina miniata</name>
    <dbReference type="NCBI Taxonomy" id="46514"/>
    <lineage>
        <taxon>Eukaryota</taxon>
        <taxon>Metazoa</taxon>
        <taxon>Echinodermata</taxon>
        <taxon>Eleutherozoa</taxon>
        <taxon>Asterozoa</taxon>
        <taxon>Asteroidea</taxon>
        <taxon>Valvatacea</taxon>
        <taxon>Valvatida</taxon>
        <taxon>Asterinidae</taxon>
        <taxon>Patiria</taxon>
    </lineage>
</organism>
<evidence type="ECO:0008006" key="6">
    <source>
        <dbReference type="Google" id="ProtNLM"/>
    </source>
</evidence>
<keyword evidence="1" id="KW-0677">Repeat</keyword>
<dbReference type="PROSITE" id="PS01285">
    <property type="entry name" value="FA58C_1"/>
    <property type="match status" value="1"/>
</dbReference>
<dbReference type="SUPFAM" id="SSF56496">
    <property type="entry name" value="Fibrinogen C-terminal domain-like"/>
    <property type="match status" value="1"/>
</dbReference>
<dbReference type="InterPro" id="IPR008979">
    <property type="entry name" value="Galactose-bd-like_sf"/>
</dbReference>
<protein>
    <recommendedName>
        <fullName evidence="6">Fibrinogen C-terminal domain-containing protein</fullName>
    </recommendedName>
</protein>
<proteinExistence type="predicted"/>
<dbReference type="SMART" id="SM00186">
    <property type="entry name" value="FBG"/>
    <property type="match status" value="1"/>
</dbReference>
<dbReference type="PROSITE" id="PS51406">
    <property type="entry name" value="FIBRINOGEN_C_2"/>
    <property type="match status" value="1"/>
</dbReference>
<dbReference type="RefSeq" id="XP_038068666.1">
    <property type="nucleotide sequence ID" value="XM_038212738.1"/>
</dbReference>
<dbReference type="GO" id="GO:0005615">
    <property type="term" value="C:extracellular space"/>
    <property type="evidence" value="ECO:0007669"/>
    <property type="project" value="TreeGrafter"/>
</dbReference>
<accession>A0A914AZH8</accession>
<dbReference type="Proteomes" id="UP000887568">
    <property type="component" value="Unplaced"/>
</dbReference>
<evidence type="ECO:0000259" key="2">
    <source>
        <dbReference type="PROSITE" id="PS50022"/>
    </source>
</evidence>
<keyword evidence="5" id="KW-1185">Reference proteome</keyword>
<feature type="domain" description="Fibrinogen C-terminal" evidence="3">
    <location>
        <begin position="161"/>
        <end position="280"/>
    </location>
</feature>
<feature type="domain" description="F5/8 type C" evidence="2">
    <location>
        <begin position="298"/>
        <end position="421"/>
    </location>
</feature>
<dbReference type="InterPro" id="IPR050373">
    <property type="entry name" value="Fibrinogen_C-term_domain"/>
</dbReference>
<dbReference type="InterPro" id="IPR014716">
    <property type="entry name" value="Fibrinogen_a/b/g_C_1"/>
</dbReference>
<dbReference type="SUPFAM" id="SSF49785">
    <property type="entry name" value="Galactose-binding domain-like"/>
    <property type="match status" value="1"/>
</dbReference>
<name>A0A914AZH8_PATMI</name>
<evidence type="ECO:0000313" key="4">
    <source>
        <dbReference type="EnsemblMetazoa" id="XP_038068666.1"/>
    </source>
</evidence>
<dbReference type="EnsemblMetazoa" id="XM_038212738.1">
    <property type="protein sequence ID" value="XP_038068666.1"/>
    <property type="gene ID" value="LOC119738023"/>
</dbReference>
<dbReference type="Gene3D" id="2.60.120.260">
    <property type="entry name" value="Galactose-binding domain-like"/>
    <property type="match status" value="1"/>
</dbReference>
<dbReference type="InterPro" id="IPR036056">
    <property type="entry name" value="Fibrinogen-like_C"/>
</dbReference>
<dbReference type="Gene3D" id="3.90.215.10">
    <property type="entry name" value="Gamma Fibrinogen, chain A, domain 1"/>
    <property type="match status" value="1"/>
</dbReference>
<dbReference type="InterPro" id="IPR000421">
    <property type="entry name" value="FA58C"/>
</dbReference>
<dbReference type="PROSITE" id="PS50022">
    <property type="entry name" value="FA58C_3"/>
    <property type="match status" value="1"/>
</dbReference>